<sequence>MSGTRRVDDANPFIEREKKTKRYSKRSTTVAAGGLAQHVSNGGRRWRPWALVVVEPFFRSGQGRLRRVERQLFPSGDVGETAGGEVVEAGSGWRREPRWRRRRSLPSLPPRSGRRGEGGGSGGPSDGGAPCLLLLGRTRCVKLAPPPHRIGDTPWRRTMTPWRLMAVAGERWPAVIEAKALLRASLPDVGQHLNQQEATTSGYSTTSATLIEQANDGWLRNVGLISIPHRYILPLFHRRLLLAPWYGVIRCGDIHMWEAGSK</sequence>
<name>A0A0D9Y8Q1_9ORYZ</name>
<dbReference type="AlphaFoldDB" id="A0A0D9Y8Q1"/>
<proteinExistence type="predicted"/>
<dbReference type="HOGENOM" id="CLU_092950_0_0_1"/>
<dbReference type="Gramene" id="OGLUM01G18310.1">
    <property type="protein sequence ID" value="OGLUM01G18310.1"/>
    <property type="gene ID" value="OGLUM01G18310"/>
</dbReference>
<evidence type="ECO:0000313" key="3">
    <source>
        <dbReference type="Proteomes" id="UP000026961"/>
    </source>
</evidence>
<evidence type="ECO:0000313" key="2">
    <source>
        <dbReference type="EnsemblPlants" id="OGLUM01G18310.1"/>
    </source>
</evidence>
<organism evidence="2">
    <name type="scientific">Oryza glumipatula</name>
    <dbReference type="NCBI Taxonomy" id="40148"/>
    <lineage>
        <taxon>Eukaryota</taxon>
        <taxon>Viridiplantae</taxon>
        <taxon>Streptophyta</taxon>
        <taxon>Embryophyta</taxon>
        <taxon>Tracheophyta</taxon>
        <taxon>Spermatophyta</taxon>
        <taxon>Magnoliopsida</taxon>
        <taxon>Liliopsida</taxon>
        <taxon>Poales</taxon>
        <taxon>Poaceae</taxon>
        <taxon>BOP clade</taxon>
        <taxon>Oryzoideae</taxon>
        <taxon>Oryzeae</taxon>
        <taxon>Oryzinae</taxon>
        <taxon>Oryza</taxon>
    </lineage>
</organism>
<reference evidence="2" key="3">
    <citation type="submission" date="2018-05" db="EMBL/GenBank/DDBJ databases">
        <title>OgluRS3 (Oryza glumaepatula Reference Sequence Version 3).</title>
        <authorList>
            <person name="Zhang J."/>
            <person name="Kudrna D."/>
            <person name="Lee S."/>
            <person name="Talag J."/>
            <person name="Welchert J."/>
            <person name="Wing R.A."/>
        </authorList>
    </citation>
    <scope>NUCLEOTIDE SEQUENCE [LARGE SCALE GENOMIC DNA]</scope>
</reference>
<evidence type="ECO:0000256" key="1">
    <source>
        <dbReference type="SAM" id="MobiDB-lite"/>
    </source>
</evidence>
<reference evidence="2" key="2">
    <citation type="submission" date="2015-04" db="UniProtKB">
        <authorList>
            <consortium name="EnsemblPlants"/>
        </authorList>
    </citation>
    <scope>IDENTIFICATION</scope>
</reference>
<feature type="region of interest" description="Disordered" evidence="1">
    <location>
        <begin position="98"/>
        <end position="128"/>
    </location>
</feature>
<dbReference type="EnsemblPlants" id="OGLUM01G18310.1">
    <property type="protein sequence ID" value="OGLUM01G18310.1"/>
    <property type="gene ID" value="OGLUM01G18310"/>
</dbReference>
<keyword evidence="3" id="KW-1185">Reference proteome</keyword>
<accession>A0A0D9Y8Q1</accession>
<protein>
    <submittedName>
        <fullName evidence="2">Uncharacterized protein</fullName>
    </submittedName>
</protein>
<dbReference type="Proteomes" id="UP000026961">
    <property type="component" value="Chromosome 1"/>
</dbReference>
<reference evidence="2" key="1">
    <citation type="submission" date="2013-08" db="EMBL/GenBank/DDBJ databases">
        <title>Oryza genome evolution.</title>
        <authorList>
            <person name="Wing R.A."/>
            <person name="Panaud O."/>
            <person name="Oliveira A.C."/>
        </authorList>
    </citation>
    <scope>NUCLEOTIDE SEQUENCE</scope>
</reference>